<protein>
    <submittedName>
        <fullName evidence="2">XRE family transcriptional regulator</fullName>
    </submittedName>
</protein>
<reference evidence="2 3" key="1">
    <citation type="journal article" date="2020" name="Microorganisms">
        <title>Osmotic Adaptation and Compatible Solute Biosynthesis of Phototrophic Bacteria as Revealed from Genome Analyses.</title>
        <authorList>
            <person name="Imhoff J.F."/>
            <person name="Rahn T."/>
            <person name="Kunzel S."/>
            <person name="Keller A."/>
            <person name="Neulinger S.C."/>
        </authorList>
    </citation>
    <scope>NUCLEOTIDE SEQUENCE [LARGE SCALE GENOMIC DNA]</scope>
    <source>
        <strain evidence="2 3">DSM 21303</strain>
    </source>
</reference>
<evidence type="ECO:0000313" key="3">
    <source>
        <dbReference type="Proteomes" id="UP001138802"/>
    </source>
</evidence>
<accession>A0A9X1BBF4</accession>
<dbReference type="SMART" id="SM00530">
    <property type="entry name" value="HTH_XRE"/>
    <property type="match status" value="1"/>
</dbReference>
<keyword evidence="3" id="KW-1185">Reference proteome</keyword>
<organism evidence="2 3">
    <name type="scientific">Thiocapsa imhoffii</name>
    <dbReference type="NCBI Taxonomy" id="382777"/>
    <lineage>
        <taxon>Bacteria</taxon>
        <taxon>Pseudomonadati</taxon>
        <taxon>Pseudomonadota</taxon>
        <taxon>Gammaproteobacteria</taxon>
        <taxon>Chromatiales</taxon>
        <taxon>Chromatiaceae</taxon>
        <taxon>Thiocapsa</taxon>
    </lineage>
</organism>
<dbReference type="Pfam" id="PF13560">
    <property type="entry name" value="HTH_31"/>
    <property type="match status" value="1"/>
</dbReference>
<dbReference type="PROSITE" id="PS50943">
    <property type="entry name" value="HTH_CROC1"/>
    <property type="match status" value="1"/>
</dbReference>
<dbReference type="CDD" id="cd00093">
    <property type="entry name" value="HTH_XRE"/>
    <property type="match status" value="1"/>
</dbReference>
<dbReference type="InterPro" id="IPR001387">
    <property type="entry name" value="Cro/C1-type_HTH"/>
</dbReference>
<dbReference type="GO" id="GO:0003677">
    <property type="term" value="F:DNA binding"/>
    <property type="evidence" value="ECO:0007669"/>
    <property type="project" value="InterPro"/>
</dbReference>
<evidence type="ECO:0000259" key="1">
    <source>
        <dbReference type="PROSITE" id="PS50943"/>
    </source>
</evidence>
<evidence type="ECO:0000313" key="2">
    <source>
        <dbReference type="EMBL" id="MBK1646596.1"/>
    </source>
</evidence>
<dbReference type="EMBL" id="NRSD01000028">
    <property type="protein sequence ID" value="MBK1646596.1"/>
    <property type="molecule type" value="Genomic_DNA"/>
</dbReference>
<dbReference type="InterPro" id="IPR010982">
    <property type="entry name" value="Lambda_DNA-bd_dom_sf"/>
</dbReference>
<dbReference type="RefSeq" id="WP_200389414.1">
    <property type="nucleotide sequence ID" value="NZ_NRSD01000028.1"/>
</dbReference>
<comment type="caution">
    <text evidence="2">The sequence shown here is derived from an EMBL/GenBank/DDBJ whole genome shotgun (WGS) entry which is preliminary data.</text>
</comment>
<dbReference type="Proteomes" id="UP001138802">
    <property type="component" value="Unassembled WGS sequence"/>
</dbReference>
<dbReference type="SUPFAM" id="SSF47413">
    <property type="entry name" value="lambda repressor-like DNA-binding domains"/>
    <property type="match status" value="1"/>
</dbReference>
<dbReference type="Gene3D" id="1.10.260.40">
    <property type="entry name" value="lambda repressor-like DNA-binding domains"/>
    <property type="match status" value="1"/>
</dbReference>
<gene>
    <name evidence="2" type="ORF">CKO25_18500</name>
</gene>
<dbReference type="AlphaFoldDB" id="A0A9X1BBF4"/>
<sequence>MPARPPVTSAAATANLKVLGEQIRVRRKALGVSATVAAEAAGMSRVTLHRIEKGEPAVTIGAYLNAIVTLGLDFGILAPDQPAAAVGDHAKPGWIPVRIRLHDYPQLKRLAWQIHGTDALTPVEALGIYERNRRHLDLDALEPRERELIDALCRALGEPHSLV</sequence>
<name>A0A9X1BBF4_9GAMM</name>
<proteinExistence type="predicted"/>
<feature type="domain" description="HTH cro/C1-type" evidence="1">
    <location>
        <begin position="23"/>
        <end position="55"/>
    </location>
</feature>